<dbReference type="Proteomes" id="UP001108025">
    <property type="component" value="Unassembled WGS sequence"/>
</dbReference>
<name>A0A9Q3V5W4_9FLAO</name>
<sequence>MQNLPLILRPGKIKNIILILISIGFISLGISLLEKNMLIAVLNIFFFGICLIIFIINMIPNSSYLKIDEKGIEMKNLFRTTFIPWQAVSGFKTKFIFVNKLVTFTIDEKLLENSKMKGKTGAFPDTYGMSAQKLAALLNEYKLKFDTNI</sequence>
<keyword evidence="1" id="KW-0812">Transmembrane</keyword>
<keyword evidence="1" id="KW-0472">Membrane</keyword>
<accession>A0A9Q3V5W4</accession>
<dbReference type="InterPro" id="IPR019692">
    <property type="entry name" value="CFP-6_PH"/>
</dbReference>
<evidence type="ECO:0000259" key="2">
    <source>
        <dbReference type="Pfam" id="PF10756"/>
    </source>
</evidence>
<evidence type="ECO:0000313" key="4">
    <source>
        <dbReference type="Proteomes" id="UP001108025"/>
    </source>
</evidence>
<organism evidence="3 4">
    <name type="scientific">Chryseobacterium turcicum</name>
    <dbReference type="NCBI Taxonomy" id="2898076"/>
    <lineage>
        <taxon>Bacteria</taxon>
        <taxon>Pseudomonadati</taxon>
        <taxon>Bacteroidota</taxon>
        <taxon>Flavobacteriia</taxon>
        <taxon>Flavobacteriales</taxon>
        <taxon>Weeksellaceae</taxon>
        <taxon>Chryseobacterium group</taxon>
        <taxon>Chryseobacterium</taxon>
    </lineage>
</organism>
<dbReference type="Pfam" id="PF10756">
    <property type="entry name" value="bPH_6"/>
    <property type="match status" value="1"/>
</dbReference>
<keyword evidence="4" id="KW-1185">Reference proteome</keyword>
<gene>
    <name evidence="3" type="ORF">LO744_18250</name>
</gene>
<evidence type="ECO:0000313" key="3">
    <source>
        <dbReference type="EMBL" id="MCD1118787.1"/>
    </source>
</evidence>
<dbReference type="InterPro" id="IPR048136">
    <property type="entry name" value="STM3941-like"/>
</dbReference>
<evidence type="ECO:0000256" key="1">
    <source>
        <dbReference type="SAM" id="Phobius"/>
    </source>
</evidence>
<proteinExistence type="predicted"/>
<dbReference type="EMBL" id="JAJNAY010000002">
    <property type="protein sequence ID" value="MCD1118787.1"/>
    <property type="molecule type" value="Genomic_DNA"/>
</dbReference>
<feature type="transmembrane region" description="Helical" evidence="1">
    <location>
        <begin position="16"/>
        <end position="33"/>
    </location>
</feature>
<dbReference type="NCBIfam" id="NF041635">
    <property type="entry name" value="STM3941_fam"/>
    <property type="match status" value="1"/>
</dbReference>
<feature type="transmembrane region" description="Helical" evidence="1">
    <location>
        <begin position="39"/>
        <end position="59"/>
    </location>
</feature>
<feature type="domain" description="Low molecular weight protein antigen 6 PH" evidence="2">
    <location>
        <begin position="65"/>
        <end position="92"/>
    </location>
</feature>
<dbReference type="RefSeq" id="WP_230671961.1">
    <property type="nucleotide sequence ID" value="NZ_JAJNAY010000002.1"/>
</dbReference>
<keyword evidence="1" id="KW-1133">Transmembrane helix</keyword>
<protein>
    <submittedName>
        <fullName evidence="3">PH domain-containing protein</fullName>
    </submittedName>
</protein>
<reference evidence="3" key="1">
    <citation type="submission" date="2021-11" db="EMBL/GenBank/DDBJ databases">
        <title>Description of novel Chryseobacterium species.</title>
        <authorList>
            <person name="Saticioglu I.B."/>
            <person name="Ay H."/>
            <person name="Altun S."/>
            <person name="Duman M."/>
        </authorList>
    </citation>
    <scope>NUCLEOTIDE SEQUENCE</scope>
    <source>
        <strain evidence="3">C-17</strain>
    </source>
</reference>
<dbReference type="AlphaFoldDB" id="A0A9Q3V5W4"/>
<comment type="caution">
    <text evidence="3">The sequence shown here is derived from an EMBL/GenBank/DDBJ whole genome shotgun (WGS) entry which is preliminary data.</text>
</comment>